<protein>
    <submittedName>
        <fullName evidence="1">Uncharacterized protein</fullName>
    </submittedName>
</protein>
<name>A0A7J6PWY8_PEROL</name>
<comment type="caution">
    <text evidence="1">The sequence shown here is derived from an EMBL/GenBank/DDBJ whole genome shotgun (WGS) entry which is preliminary data.</text>
</comment>
<dbReference type="Proteomes" id="UP000553632">
    <property type="component" value="Unassembled WGS sequence"/>
</dbReference>
<gene>
    <name evidence="1" type="ORF">FOZ63_031693</name>
</gene>
<dbReference type="AlphaFoldDB" id="A0A7J6PWY8"/>
<sequence length="193" mass="21729">MVHRAPDDLAQIMILNDEVSLPSFESERHSSWIDATFLHGPADELAPVWYLEDHLLGSDHRLIRIEVAGNTPVKPRLAHGLTDVAAVKREAAKLLRNKSPYDITEALSALVHAFTPEAPATAGATWWTSRLGKLKAKFKRAQRRYHRHKREHGPDAASGTLRLAPSLEGRFITVRCVVPRDGNSMLRPRKRRE</sequence>
<dbReference type="Gene3D" id="3.60.10.10">
    <property type="entry name" value="Endonuclease/exonuclease/phosphatase"/>
    <property type="match status" value="1"/>
</dbReference>
<organism evidence="1 2">
    <name type="scientific">Perkinsus olseni</name>
    <name type="common">Perkinsus atlanticus</name>
    <dbReference type="NCBI Taxonomy" id="32597"/>
    <lineage>
        <taxon>Eukaryota</taxon>
        <taxon>Sar</taxon>
        <taxon>Alveolata</taxon>
        <taxon>Perkinsozoa</taxon>
        <taxon>Perkinsea</taxon>
        <taxon>Perkinsida</taxon>
        <taxon>Perkinsidae</taxon>
        <taxon>Perkinsus</taxon>
    </lineage>
</organism>
<proteinExistence type="predicted"/>
<keyword evidence="2" id="KW-1185">Reference proteome</keyword>
<evidence type="ECO:0000313" key="2">
    <source>
        <dbReference type="Proteomes" id="UP000553632"/>
    </source>
</evidence>
<evidence type="ECO:0000313" key="1">
    <source>
        <dbReference type="EMBL" id="KAF4700749.1"/>
    </source>
</evidence>
<reference evidence="1 2" key="1">
    <citation type="submission" date="2020-04" db="EMBL/GenBank/DDBJ databases">
        <title>Perkinsus olseni comparative genomics.</title>
        <authorList>
            <person name="Bogema D.R."/>
        </authorList>
    </citation>
    <scope>NUCLEOTIDE SEQUENCE [LARGE SCALE GENOMIC DNA]</scope>
    <source>
        <strain evidence="1 2">ATCC PRA-207</strain>
    </source>
</reference>
<dbReference type="EMBL" id="JABANO010037079">
    <property type="protein sequence ID" value="KAF4700749.1"/>
    <property type="molecule type" value="Genomic_DNA"/>
</dbReference>
<dbReference type="InterPro" id="IPR036691">
    <property type="entry name" value="Endo/exonu/phosph_ase_sf"/>
</dbReference>
<accession>A0A7J6PWY8</accession>